<sequence>MSARLPQVVVIKASGEVFLNQIYTQLPISAASSPPRGRLGSCHAPPTKRLSYVSPANITIFRPSTFFIIAQTSLGLQLDLQLVPTMQLFVRLAPELRGQTCGKRAAFGPELTHSARAIVLNLPSPPPGLCGNFNSIQVDDFRTLSGVVEATAVAFFNTFKTQATCPNVRNSFEDPCSLSVENGKCMSVHWLNSMLAAGCWFTSFHLVLQATWRPVRQAGSLTKGP</sequence>
<dbReference type="PROSITE" id="PS51233">
    <property type="entry name" value="VWFD"/>
    <property type="match status" value="1"/>
</dbReference>
<dbReference type="EMBL" id="JASSZA010000411">
    <property type="protein sequence ID" value="KAK2081094.1"/>
    <property type="molecule type" value="Genomic_DNA"/>
</dbReference>
<evidence type="ECO:0000313" key="5">
    <source>
        <dbReference type="Proteomes" id="UP001266305"/>
    </source>
</evidence>
<comment type="caution">
    <text evidence="4">The sequence shown here is derived from an EMBL/GenBank/DDBJ whole genome shotgun (WGS) entry which is preliminary data.</text>
</comment>
<dbReference type="Proteomes" id="UP001266305">
    <property type="component" value="Unassembled WGS sequence"/>
</dbReference>
<evidence type="ECO:0000256" key="2">
    <source>
        <dbReference type="ARBA" id="ARBA00023180"/>
    </source>
</evidence>
<dbReference type="InterPro" id="IPR001846">
    <property type="entry name" value="VWF_type-D"/>
</dbReference>
<accession>A0ABQ9T8N1</accession>
<dbReference type="PANTHER" id="PTHR11339">
    <property type="entry name" value="EXTRACELLULAR MATRIX GLYCOPROTEIN RELATED"/>
    <property type="match status" value="1"/>
</dbReference>
<evidence type="ECO:0000256" key="1">
    <source>
        <dbReference type="ARBA" id="ARBA00023157"/>
    </source>
</evidence>
<dbReference type="InterPro" id="IPR050780">
    <property type="entry name" value="Mucin_vWF_Thrombospondin_sf"/>
</dbReference>
<keyword evidence="5" id="KW-1185">Reference proteome</keyword>
<gene>
    <name evidence="4" type="ORF">P7K49_040209</name>
</gene>
<keyword evidence="2" id="KW-0325">Glycoprotein</keyword>
<proteinExistence type="predicted"/>
<feature type="domain" description="VWFD" evidence="3">
    <location>
        <begin position="1"/>
        <end position="166"/>
    </location>
</feature>
<name>A0ABQ9T8N1_SAGOE</name>
<protein>
    <recommendedName>
        <fullName evidence="3">VWFD domain-containing protein</fullName>
    </recommendedName>
</protein>
<keyword evidence="1" id="KW-1015">Disulfide bond</keyword>
<reference evidence="4 5" key="1">
    <citation type="submission" date="2023-05" db="EMBL/GenBank/DDBJ databases">
        <title>B98-5 Cell Line De Novo Hybrid Assembly: An Optical Mapping Approach.</title>
        <authorList>
            <person name="Kananen K."/>
            <person name="Auerbach J.A."/>
            <person name="Kautto E."/>
            <person name="Blachly J.S."/>
        </authorList>
    </citation>
    <scope>NUCLEOTIDE SEQUENCE [LARGE SCALE GENOMIC DNA]</scope>
    <source>
        <strain evidence="4">B95-8</strain>
        <tissue evidence="4">Cell line</tissue>
    </source>
</reference>
<evidence type="ECO:0000313" key="4">
    <source>
        <dbReference type="EMBL" id="KAK2081094.1"/>
    </source>
</evidence>
<evidence type="ECO:0000259" key="3">
    <source>
        <dbReference type="PROSITE" id="PS51233"/>
    </source>
</evidence>
<dbReference type="PANTHER" id="PTHR11339:SF401">
    <property type="entry name" value="MUCIN-5AC"/>
    <property type="match status" value="1"/>
</dbReference>
<organism evidence="4 5">
    <name type="scientific">Saguinus oedipus</name>
    <name type="common">Cotton-top tamarin</name>
    <name type="synonym">Oedipomidas oedipus</name>
    <dbReference type="NCBI Taxonomy" id="9490"/>
    <lineage>
        <taxon>Eukaryota</taxon>
        <taxon>Metazoa</taxon>
        <taxon>Chordata</taxon>
        <taxon>Craniata</taxon>
        <taxon>Vertebrata</taxon>
        <taxon>Euteleostomi</taxon>
        <taxon>Mammalia</taxon>
        <taxon>Eutheria</taxon>
        <taxon>Euarchontoglires</taxon>
        <taxon>Primates</taxon>
        <taxon>Haplorrhini</taxon>
        <taxon>Platyrrhini</taxon>
        <taxon>Cebidae</taxon>
        <taxon>Callitrichinae</taxon>
        <taxon>Saguinus</taxon>
    </lineage>
</organism>